<proteinExistence type="predicted"/>
<evidence type="ECO:0000313" key="2">
    <source>
        <dbReference type="Proteomes" id="UP000052268"/>
    </source>
</evidence>
<accession>A0A0J7XNW2</accession>
<reference evidence="1 2" key="1">
    <citation type="journal article" date="2015" name="G3 (Bethesda)">
        <title>Insights into Ongoing Evolution of the Hexachlorocyclohexane Catabolic Pathway from Comparative Genomics of Ten Sphingomonadaceae Strains.</title>
        <authorList>
            <person name="Pearce S.L."/>
            <person name="Oakeshott J.G."/>
            <person name="Pandey G."/>
        </authorList>
    </citation>
    <scope>NUCLEOTIDE SEQUENCE [LARGE SCALE GENOMIC DNA]</scope>
    <source>
        <strain evidence="1 2">LL02</strain>
    </source>
</reference>
<sequence>MAQQRFVIAMPSGLIRFYPDILICFQMKATCPGLAASDQEAVACRFAD</sequence>
<name>A0A0J7XNW2_9SPHN</name>
<organism evidence="1 2">
    <name type="scientific">Novosphingobium barchaimii LL02</name>
    <dbReference type="NCBI Taxonomy" id="1114963"/>
    <lineage>
        <taxon>Bacteria</taxon>
        <taxon>Pseudomonadati</taxon>
        <taxon>Pseudomonadota</taxon>
        <taxon>Alphaproteobacteria</taxon>
        <taxon>Sphingomonadales</taxon>
        <taxon>Sphingomonadaceae</taxon>
        <taxon>Novosphingobium</taxon>
    </lineage>
</organism>
<dbReference type="AlphaFoldDB" id="A0A0J7XNW2"/>
<dbReference type="PATRIC" id="fig|1114963.3.peg.3468"/>
<protein>
    <submittedName>
        <fullName evidence="1">Uncharacterized protein</fullName>
    </submittedName>
</protein>
<evidence type="ECO:0000313" key="1">
    <source>
        <dbReference type="EMBL" id="KMS53636.1"/>
    </source>
</evidence>
<keyword evidence="2" id="KW-1185">Reference proteome</keyword>
<dbReference type="RefSeq" id="WP_169795084.1">
    <property type="nucleotide sequence ID" value="NZ_KQ130455.1"/>
</dbReference>
<gene>
    <name evidence="1" type="ORF">V474_23140</name>
</gene>
<dbReference type="Proteomes" id="UP000052268">
    <property type="component" value="Unassembled WGS sequence"/>
</dbReference>
<comment type="caution">
    <text evidence="1">The sequence shown here is derived from an EMBL/GenBank/DDBJ whole genome shotgun (WGS) entry which is preliminary data.</text>
</comment>
<dbReference type="EMBL" id="JACU01000007">
    <property type="protein sequence ID" value="KMS53636.1"/>
    <property type="molecule type" value="Genomic_DNA"/>
</dbReference>